<evidence type="ECO:0000313" key="1">
    <source>
        <dbReference type="EnsemblMetazoa" id="Aqu2.1.25654_001"/>
    </source>
</evidence>
<accession>A0A1X7UCI4</accession>
<protein>
    <submittedName>
        <fullName evidence="1">Uncharacterized protein</fullName>
    </submittedName>
</protein>
<name>A0A1X7UCI4_AMPQE</name>
<sequence>MDITTIELPAESCAGYMCREELRTVSLANQATVLCDAKELYLNSDGTTKNQGKLNATAFNGVVISFQSTSESPQPRALKLEKFDSERNETTRPFSGADSSQSFVKIWLELIEANLSSGISNPKKHSTQSKGTMIVV</sequence>
<dbReference type="OrthoDB" id="6152127at2759"/>
<reference evidence="1" key="1">
    <citation type="submission" date="2017-05" db="UniProtKB">
        <authorList>
            <consortium name="EnsemblMetazoa"/>
        </authorList>
    </citation>
    <scope>IDENTIFICATION</scope>
</reference>
<dbReference type="EnsemblMetazoa" id="Aqu2.1.25654_001">
    <property type="protein sequence ID" value="Aqu2.1.25654_001"/>
    <property type="gene ID" value="Aqu2.1.25654"/>
</dbReference>
<dbReference type="AlphaFoldDB" id="A0A1X7UCI4"/>
<organism evidence="1">
    <name type="scientific">Amphimedon queenslandica</name>
    <name type="common">Sponge</name>
    <dbReference type="NCBI Taxonomy" id="400682"/>
    <lineage>
        <taxon>Eukaryota</taxon>
        <taxon>Metazoa</taxon>
        <taxon>Porifera</taxon>
        <taxon>Demospongiae</taxon>
        <taxon>Heteroscleromorpha</taxon>
        <taxon>Haplosclerida</taxon>
        <taxon>Niphatidae</taxon>
        <taxon>Amphimedon</taxon>
    </lineage>
</organism>
<proteinExistence type="predicted"/>
<dbReference type="InParanoid" id="A0A1X7UCI4"/>